<dbReference type="RefSeq" id="XP_026126634.1">
    <property type="nucleotide sequence ID" value="XM_026270849.1"/>
</dbReference>
<feature type="compositionally biased region" description="Polar residues" evidence="1">
    <location>
        <begin position="338"/>
        <end position="357"/>
    </location>
</feature>
<dbReference type="GO" id="GO:1902412">
    <property type="term" value="P:regulation of mitotic cytokinesis"/>
    <property type="evidence" value="ECO:0007669"/>
    <property type="project" value="TreeGrafter"/>
</dbReference>
<feature type="compositionally biased region" description="Low complexity" evidence="1">
    <location>
        <begin position="124"/>
        <end position="147"/>
    </location>
</feature>
<accession>A0A6P6PZJ9</accession>
<feature type="region of interest" description="Disordered" evidence="1">
    <location>
        <begin position="469"/>
        <end position="492"/>
    </location>
</feature>
<dbReference type="RefSeq" id="XP_026126626.1">
    <property type="nucleotide sequence ID" value="XM_026270841.1"/>
</dbReference>
<gene>
    <name evidence="3 4" type="primary">LOC113107990</name>
</gene>
<dbReference type="GO" id="GO:0000281">
    <property type="term" value="P:mitotic cytokinesis"/>
    <property type="evidence" value="ECO:0007669"/>
    <property type="project" value="InterPro"/>
</dbReference>
<organism evidence="2 4">
    <name type="scientific">Carassius auratus</name>
    <name type="common">Goldfish</name>
    <dbReference type="NCBI Taxonomy" id="7957"/>
    <lineage>
        <taxon>Eukaryota</taxon>
        <taxon>Metazoa</taxon>
        <taxon>Chordata</taxon>
        <taxon>Craniata</taxon>
        <taxon>Vertebrata</taxon>
        <taxon>Euteleostomi</taxon>
        <taxon>Actinopterygii</taxon>
        <taxon>Neopterygii</taxon>
        <taxon>Teleostei</taxon>
        <taxon>Ostariophysi</taxon>
        <taxon>Cypriniformes</taxon>
        <taxon>Cyprinidae</taxon>
        <taxon>Cyprininae</taxon>
        <taxon>Carassius</taxon>
    </lineage>
</organism>
<dbReference type="Proteomes" id="UP000515129">
    <property type="component" value="Chromosome 1"/>
</dbReference>
<evidence type="ECO:0000313" key="2">
    <source>
        <dbReference type="Proteomes" id="UP000515129"/>
    </source>
</evidence>
<protein>
    <submittedName>
        <fullName evidence="3 4">Microtubule-associated protein 9-like isoform X1</fullName>
    </submittedName>
</protein>
<feature type="compositionally biased region" description="Polar residues" evidence="1">
    <location>
        <begin position="163"/>
        <end position="173"/>
    </location>
</feature>
<dbReference type="PANTHER" id="PTHR14739:SF9">
    <property type="entry name" value="MICROTUBULE-ASSOCIATED PROTEIN 9"/>
    <property type="match status" value="1"/>
</dbReference>
<dbReference type="InterPro" id="IPR026106">
    <property type="entry name" value="MAP9"/>
</dbReference>
<keyword evidence="2" id="KW-1185">Reference proteome</keyword>
<feature type="compositionally biased region" description="Basic residues" evidence="1">
    <location>
        <begin position="93"/>
        <end position="103"/>
    </location>
</feature>
<reference evidence="3 4" key="1">
    <citation type="submission" date="2025-04" db="UniProtKB">
        <authorList>
            <consortium name="RefSeq"/>
        </authorList>
    </citation>
    <scope>IDENTIFICATION</scope>
    <source>
        <strain evidence="3 4">Wakin</strain>
        <tissue evidence="3 4">Muscle</tissue>
    </source>
</reference>
<dbReference type="OrthoDB" id="8956542at2759"/>
<proteinExistence type="predicted"/>
<dbReference type="GeneID" id="113107990"/>
<feature type="compositionally biased region" description="Basic and acidic residues" evidence="1">
    <location>
        <begin position="479"/>
        <end position="492"/>
    </location>
</feature>
<feature type="region of interest" description="Disordered" evidence="1">
    <location>
        <begin position="76"/>
        <end position="373"/>
    </location>
</feature>
<dbReference type="GO" id="GO:0000235">
    <property type="term" value="C:astral microtubule"/>
    <property type="evidence" value="ECO:0007669"/>
    <property type="project" value="TreeGrafter"/>
</dbReference>
<dbReference type="PANTHER" id="PTHR14739">
    <property type="entry name" value="MICROTUBULE-ASSOCIATED PROTEIN 9"/>
    <property type="match status" value="1"/>
</dbReference>
<feature type="region of interest" description="Disordered" evidence="1">
    <location>
        <begin position="598"/>
        <end position="626"/>
    </location>
</feature>
<evidence type="ECO:0000313" key="4">
    <source>
        <dbReference type="RefSeq" id="XP_026126634.1"/>
    </source>
</evidence>
<feature type="compositionally biased region" description="Basic and acidic residues" evidence="1">
    <location>
        <begin position="114"/>
        <end position="123"/>
    </location>
</feature>
<dbReference type="GO" id="GO:0090307">
    <property type="term" value="P:mitotic spindle assembly"/>
    <property type="evidence" value="ECO:0007669"/>
    <property type="project" value="TreeGrafter"/>
</dbReference>
<evidence type="ECO:0000256" key="1">
    <source>
        <dbReference type="SAM" id="MobiDB-lite"/>
    </source>
</evidence>
<name>A0A6P6PZJ9_CARAU</name>
<feature type="compositionally biased region" description="Basic and acidic residues" evidence="1">
    <location>
        <begin position="320"/>
        <end position="337"/>
    </location>
</feature>
<dbReference type="AlphaFoldDB" id="A0A6P6PZJ9"/>
<evidence type="ECO:0000313" key="3">
    <source>
        <dbReference type="RefSeq" id="XP_026126626.1"/>
    </source>
</evidence>
<sequence length="626" mass="72130">MMDDEYFSTTLAYTKSPKTSRRTTFQDELKTAVSARANRQSYPDDFDDDDDDDILNELLKMQKQKKVKFKAGKTKGKINDFNLSGDEEENGKPKKVYFMKTKRNSSPVNSEQLHLMKREDDRQSSVPSQSNSYSLHSDSPFSSLSDKFLPESALLQKDEQSKPVMQTRNQTESVVRKSLSDPLLPLNSENSQWESSPEPLPSEQDEDNQRIGEDGEPPVPQPRERGVKPKLSAGCPAPDMSPRPKPRQRTVKMCDIGQSEEESPAYSRTDTSSVSIALAPEKSRTSASDGVLGPDEDQSEKSEFCSPAEQMYPASVAASEESKERNYSTSFEEKHESLQGSLDHTSSTLTQISADRPSSSRSSSSRKHKSSYKAESKYLGALKILDQRTEASERLPEAADSLRAAVYQEWLKKKEETLKITTSAKKQEEKLKEEKVHKENRTKIADAKASYDAWKEKKSEGFRKKVKEKQEAIKQQQMELDKKHEQKETGKQQIFEKWKEEHDGIIKDRIRVKKQTERRQKLQQAKEKHEKKKDCISAFTEWSDRKKDVIEEKVKAEHRKEKIKEVEEEYEKEEKVKMALEMYDKWLKRKEFQQKRERKEKKIQAILQDDAPPPWSPPNKTIPFGK</sequence>
<feature type="compositionally biased region" description="Polar residues" evidence="1">
    <location>
        <begin position="266"/>
        <end position="275"/>
    </location>
</feature>
<dbReference type="GO" id="GO:0008017">
    <property type="term" value="F:microtubule binding"/>
    <property type="evidence" value="ECO:0007669"/>
    <property type="project" value="TreeGrafter"/>
</dbReference>
<dbReference type="KEGG" id="caua:113107990"/>